<dbReference type="Proteomes" id="UP000224362">
    <property type="component" value="Segment"/>
</dbReference>
<gene>
    <name evidence="1" type="ORF">2050H1_097</name>
</gene>
<protein>
    <submittedName>
        <fullName evidence="1">Uncharacterized protein</fullName>
    </submittedName>
</protein>
<evidence type="ECO:0000313" key="2">
    <source>
        <dbReference type="Proteomes" id="UP000224362"/>
    </source>
</evidence>
<dbReference type="EMBL" id="MF285619">
    <property type="protein sequence ID" value="ASZ78863.1"/>
    <property type="molecule type" value="Genomic_DNA"/>
</dbReference>
<accession>A0A249Y2G1</accession>
<sequence length="89" mass="9967">MKSTTEVNAMQLSKETQTILDALIAEGNPEATQLQADITKRKIKSINQCRHATRWGDYVMLHQLGLSTGPLYFIGIDPLTQVKMVEFMG</sequence>
<proteinExistence type="predicted"/>
<reference evidence="1 2" key="1">
    <citation type="submission" date="2017-06" db="EMBL/GenBank/DDBJ databases">
        <authorList>
            <person name="Kim H.J."/>
            <person name="Triplett B.A."/>
        </authorList>
    </citation>
    <scope>NUCLEOTIDE SEQUENCE [LARGE SCALE GENOMIC DNA]</scope>
</reference>
<evidence type="ECO:0000313" key="1">
    <source>
        <dbReference type="EMBL" id="ASZ78863.1"/>
    </source>
</evidence>
<name>A0A249Y2G1_9CAUD</name>
<organism evidence="1 2">
    <name type="scientific">Serratia phage 2050H1</name>
    <dbReference type="NCBI Taxonomy" id="2024250"/>
    <lineage>
        <taxon>Viruses</taxon>
        <taxon>Duplodnaviria</taxon>
        <taxon>Heunggongvirae</taxon>
        <taxon>Uroviricota</taxon>
        <taxon>Caudoviricetes</taxon>
        <taxon>Pantevenvirales</taxon>
        <taxon>Ackermannviridae</taxon>
        <taxon>Miltonvirus</taxon>
        <taxon>Miltonvirus MAM1</taxon>
    </lineage>
</organism>